<dbReference type="SMART" id="SM01134">
    <property type="entry name" value="DeoRC"/>
    <property type="match status" value="1"/>
</dbReference>
<evidence type="ECO:0000259" key="4">
    <source>
        <dbReference type="PROSITE" id="PS51000"/>
    </source>
</evidence>
<dbReference type="PANTHER" id="PTHR30363">
    <property type="entry name" value="HTH-TYPE TRANSCRIPTIONAL REGULATOR SRLR-RELATED"/>
    <property type="match status" value="1"/>
</dbReference>
<dbReference type="PRINTS" id="PR00037">
    <property type="entry name" value="HTHLACR"/>
</dbReference>
<dbReference type="InterPro" id="IPR014036">
    <property type="entry name" value="DeoR-like_C"/>
</dbReference>
<dbReference type="GO" id="GO:0003677">
    <property type="term" value="F:DNA binding"/>
    <property type="evidence" value="ECO:0007669"/>
    <property type="project" value="UniProtKB-KW"/>
</dbReference>
<proteinExistence type="predicted"/>
<dbReference type="EMBL" id="LIDM01000257">
    <property type="protein sequence ID" value="KRP31744.1"/>
    <property type="molecule type" value="Genomic_DNA"/>
</dbReference>
<name>A0A0R2X6V8_9BACT</name>
<keyword evidence="1" id="KW-0805">Transcription regulation</keyword>
<evidence type="ECO:0000256" key="1">
    <source>
        <dbReference type="ARBA" id="ARBA00023015"/>
    </source>
</evidence>
<dbReference type="InterPro" id="IPR050313">
    <property type="entry name" value="Carb_Metab_HTH_regulators"/>
</dbReference>
<evidence type="ECO:0000313" key="6">
    <source>
        <dbReference type="Proteomes" id="UP000051557"/>
    </source>
</evidence>
<dbReference type="AlphaFoldDB" id="A0A0R2X6V8"/>
<dbReference type="SMART" id="SM00420">
    <property type="entry name" value="HTH_DEOR"/>
    <property type="match status" value="1"/>
</dbReference>
<dbReference type="PANTHER" id="PTHR30363:SF44">
    <property type="entry name" value="AGA OPERON TRANSCRIPTIONAL REPRESSOR-RELATED"/>
    <property type="match status" value="1"/>
</dbReference>
<dbReference type="Gene3D" id="3.40.50.1360">
    <property type="match status" value="1"/>
</dbReference>
<organism evidence="5 6">
    <name type="scientific">Verrucomicrobia subdivision 6 bacterium BACL9 MAG-120820-bin42</name>
    <dbReference type="NCBI Taxonomy" id="1655634"/>
    <lineage>
        <taxon>Bacteria</taxon>
        <taxon>Pseudomonadati</taxon>
        <taxon>Verrucomicrobiota</taxon>
        <taxon>Verrucomicrobiia</taxon>
        <taxon>Verrucomicrobiales</taxon>
        <taxon>Verrucomicrobia subdivision 6</taxon>
    </lineage>
</organism>
<keyword evidence="2" id="KW-0238">DNA-binding</keyword>
<accession>A0A0R2X6V8</accession>
<keyword evidence="3" id="KW-0804">Transcription</keyword>
<dbReference type="SUPFAM" id="SSF100950">
    <property type="entry name" value="NagB/RpiA/CoA transferase-like"/>
    <property type="match status" value="1"/>
</dbReference>
<dbReference type="Proteomes" id="UP000051557">
    <property type="component" value="Unassembled WGS sequence"/>
</dbReference>
<evidence type="ECO:0000256" key="3">
    <source>
        <dbReference type="ARBA" id="ARBA00023163"/>
    </source>
</evidence>
<protein>
    <recommendedName>
        <fullName evidence="4">HTH deoR-type domain-containing protein</fullName>
    </recommendedName>
</protein>
<reference evidence="5 6" key="1">
    <citation type="submission" date="2015-10" db="EMBL/GenBank/DDBJ databases">
        <title>Metagenome-Assembled Genomes uncover a global brackish microbiome.</title>
        <authorList>
            <person name="Hugerth L.W."/>
            <person name="Larsson J."/>
            <person name="Alneberg J."/>
            <person name="Lindh M.V."/>
            <person name="Legrand C."/>
            <person name="Pinhassi J."/>
            <person name="Andersson A.F."/>
        </authorList>
    </citation>
    <scope>NUCLEOTIDE SEQUENCE [LARGE SCALE GENOMIC DNA]</scope>
    <source>
        <strain evidence="5">BACL9 MAG-120820-bin42</strain>
    </source>
</reference>
<dbReference type="Pfam" id="PF08220">
    <property type="entry name" value="HTH_DeoR"/>
    <property type="match status" value="1"/>
</dbReference>
<dbReference type="InterPro" id="IPR001034">
    <property type="entry name" value="DeoR_HTH"/>
</dbReference>
<sequence length="255" mass="27691">MRVPKNVVEARRQLLADLLQNQRYLPLEQICIRLSISAATARRDLSELERTGRIRRTPGGALSDFSDKFPSFAERLGRDSDRKNALARQVLPHLLSGSTVYIDGGTTPFALARLLPEAEIPGLKVVTNSLPVVELLSGSGVSLHIPGGNLVARQSLLIGERAVRALQNWKIDVSVLGAEGVTEAGFWNSAPEVVALQKAAMENSKKNFVLVTAEKIGHRTGALLASWEAGLRLITDATARQLATENIPTTEMEKV</sequence>
<dbReference type="PROSITE" id="PS00894">
    <property type="entry name" value="HTH_DEOR_1"/>
    <property type="match status" value="1"/>
</dbReference>
<dbReference type="Pfam" id="PF00455">
    <property type="entry name" value="DeoRC"/>
    <property type="match status" value="1"/>
</dbReference>
<comment type="caution">
    <text evidence="5">The sequence shown here is derived from an EMBL/GenBank/DDBJ whole genome shotgun (WGS) entry which is preliminary data.</text>
</comment>
<gene>
    <name evidence="5" type="ORF">ABS32_06190</name>
</gene>
<dbReference type="InterPro" id="IPR036390">
    <property type="entry name" value="WH_DNA-bd_sf"/>
</dbReference>
<dbReference type="SUPFAM" id="SSF46785">
    <property type="entry name" value="Winged helix' DNA-binding domain"/>
    <property type="match status" value="1"/>
</dbReference>
<dbReference type="PROSITE" id="PS51000">
    <property type="entry name" value="HTH_DEOR_2"/>
    <property type="match status" value="1"/>
</dbReference>
<dbReference type="GO" id="GO:0003700">
    <property type="term" value="F:DNA-binding transcription factor activity"/>
    <property type="evidence" value="ECO:0007669"/>
    <property type="project" value="InterPro"/>
</dbReference>
<evidence type="ECO:0000256" key="2">
    <source>
        <dbReference type="ARBA" id="ARBA00023125"/>
    </source>
</evidence>
<dbReference type="InterPro" id="IPR037171">
    <property type="entry name" value="NagB/RpiA_transferase-like"/>
</dbReference>
<dbReference type="InterPro" id="IPR018356">
    <property type="entry name" value="Tscrpt_reg_HTH_DeoR_CS"/>
</dbReference>
<feature type="domain" description="HTH deoR-type" evidence="4">
    <location>
        <begin position="8"/>
        <end position="63"/>
    </location>
</feature>
<evidence type="ECO:0000313" key="5">
    <source>
        <dbReference type="EMBL" id="KRP31744.1"/>
    </source>
</evidence>